<evidence type="ECO:0000256" key="11">
    <source>
        <dbReference type="HAMAP-Rule" id="MF_00225"/>
    </source>
</evidence>
<evidence type="ECO:0000256" key="3">
    <source>
        <dbReference type="ARBA" id="ARBA00005161"/>
    </source>
</evidence>
<dbReference type="Gene3D" id="3.20.20.70">
    <property type="entry name" value="Aldolase class I"/>
    <property type="match status" value="1"/>
</dbReference>
<gene>
    <name evidence="11" type="primary">pyrD</name>
    <name evidence="13" type="ORF">EDD34_1415</name>
</gene>
<reference evidence="13 14" key="1">
    <citation type="submission" date="2018-11" db="EMBL/GenBank/DDBJ databases">
        <title>Sequencing the genomes of 1000 actinobacteria strains.</title>
        <authorList>
            <person name="Klenk H.-P."/>
        </authorList>
    </citation>
    <scope>NUCLEOTIDE SEQUENCE [LARGE SCALE GENOMIC DNA]</scope>
    <source>
        <strain evidence="13 14">DSM 15700</strain>
    </source>
</reference>
<dbReference type="GO" id="GO:0044205">
    <property type="term" value="P:'de novo' UMP biosynthetic process"/>
    <property type="evidence" value="ECO:0007669"/>
    <property type="project" value="UniProtKB-UniRule"/>
</dbReference>
<dbReference type="AlphaFoldDB" id="A0A3N4Z4F8"/>
<feature type="binding site" evidence="11">
    <location>
        <position position="190"/>
    </location>
    <ligand>
        <name>FMN</name>
        <dbReference type="ChEBI" id="CHEBI:58210"/>
    </ligand>
</feature>
<dbReference type="GO" id="GO:0005737">
    <property type="term" value="C:cytoplasm"/>
    <property type="evidence" value="ECO:0007669"/>
    <property type="project" value="InterPro"/>
</dbReference>
<feature type="active site" description="Nucleophile" evidence="11">
    <location>
        <position position="193"/>
    </location>
</feature>
<dbReference type="InterPro" id="IPR005719">
    <property type="entry name" value="Dihydroorotate_DH_2"/>
</dbReference>
<feature type="binding site" evidence="11">
    <location>
        <position position="195"/>
    </location>
    <ligand>
        <name>substrate</name>
    </ligand>
</feature>
<organism evidence="13 14">
    <name type="scientific">Myceligenerans xiligouense</name>
    <dbReference type="NCBI Taxonomy" id="253184"/>
    <lineage>
        <taxon>Bacteria</taxon>
        <taxon>Bacillati</taxon>
        <taxon>Actinomycetota</taxon>
        <taxon>Actinomycetes</taxon>
        <taxon>Micrococcales</taxon>
        <taxon>Promicromonosporaceae</taxon>
        <taxon>Myceligenerans</taxon>
    </lineage>
</organism>
<comment type="cofactor">
    <cofactor evidence="11">
        <name>FMN</name>
        <dbReference type="ChEBI" id="CHEBI:58210"/>
    </cofactor>
    <text evidence="11">Binds 1 FMN per subunit.</text>
</comment>
<dbReference type="InterPro" id="IPR013785">
    <property type="entry name" value="Aldolase_TIM"/>
</dbReference>
<feature type="binding site" evidence="11">
    <location>
        <begin position="336"/>
        <end position="337"/>
    </location>
    <ligand>
        <name>FMN</name>
        <dbReference type="ChEBI" id="CHEBI:58210"/>
    </ligand>
</feature>
<dbReference type="InterPro" id="IPR050074">
    <property type="entry name" value="DHO_dehydrogenase"/>
</dbReference>
<dbReference type="Pfam" id="PF01180">
    <property type="entry name" value="DHO_dh"/>
    <property type="match status" value="1"/>
</dbReference>
<evidence type="ECO:0000313" key="13">
    <source>
        <dbReference type="EMBL" id="RPF20808.1"/>
    </source>
</evidence>
<evidence type="ECO:0000256" key="1">
    <source>
        <dbReference type="ARBA" id="ARBA00003125"/>
    </source>
</evidence>
<dbReference type="UniPathway" id="UPA00070">
    <property type="reaction ID" value="UER00946"/>
</dbReference>
<dbReference type="PANTHER" id="PTHR48109">
    <property type="entry name" value="DIHYDROOROTATE DEHYDROGENASE (QUINONE), MITOCHONDRIAL-RELATED"/>
    <property type="match status" value="1"/>
</dbReference>
<dbReference type="OrthoDB" id="9802377at2"/>
<evidence type="ECO:0000256" key="4">
    <source>
        <dbReference type="ARBA" id="ARBA00005359"/>
    </source>
</evidence>
<feature type="binding site" evidence="11">
    <location>
        <position position="157"/>
    </location>
    <ligand>
        <name>FMN</name>
        <dbReference type="ChEBI" id="CHEBI:58210"/>
    </ligand>
</feature>
<feature type="binding site" evidence="11">
    <location>
        <position position="190"/>
    </location>
    <ligand>
        <name>substrate</name>
    </ligand>
</feature>
<feature type="binding site" evidence="11">
    <location>
        <begin position="124"/>
        <end position="128"/>
    </location>
    <ligand>
        <name>substrate</name>
    </ligand>
</feature>
<keyword evidence="6 11" id="KW-0288">FMN</keyword>
<evidence type="ECO:0000256" key="5">
    <source>
        <dbReference type="ARBA" id="ARBA00022630"/>
    </source>
</evidence>
<dbReference type="GO" id="GO:0106430">
    <property type="term" value="F:dihydroorotate dehydrogenase (quinone) activity"/>
    <property type="evidence" value="ECO:0007669"/>
    <property type="project" value="UniProtKB-EC"/>
</dbReference>
<dbReference type="CDD" id="cd04738">
    <property type="entry name" value="DHOD_2_like"/>
    <property type="match status" value="1"/>
</dbReference>
<comment type="caution">
    <text evidence="13">The sequence shown here is derived from an EMBL/GenBank/DDBJ whole genome shotgun (WGS) entry which is preliminary data.</text>
</comment>
<feature type="binding site" evidence="11">
    <location>
        <begin position="272"/>
        <end position="273"/>
    </location>
    <ligand>
        <name>substrate</name>
    </ligand>
</feature>
<comment type="subcellular location">
    <subcellularLocation>
        <location evidence="11">Cell membrane</location>
        <topology evidence="11">Peripheral membrane protein</topology>
    </subcellularLocation>
    <subcellularLocation>
        <location evidence="2">Membrane</location>
    </subcellularLocation>
</comment>
<dbReference type="InterPro" id="IPR005720">
    <property type="entry name" value="Dihydroorotate_DH_cat"/>
</dbReference>
<keyword evidence="7 11" id="KW-0665">Pyrimidine biosynthesis</keyword>
<dbReference type="PROSITE" id="PS00911">
    <property type="entry name" value="DHODEHASE_1"/>
    <property type="match status" value="1"/>
</dbReference>
<dbReference type="NCBIfam" id="NF003652">
    <property type="entry name" value="PRK05286.2-5"/>
    <property type="match status" value="1"/>
</dbReference>
<dbReference type="PANTHER" id="PTHR48109:SF4">
    <property type="entry name" value="DIHYDROOROTATE DEHYDROGENASE (QUINONE), MITOCHONDRIAL"/>
    <property type="match status" value="1"/>
</dbReference>
<comment type="pathway">
    <text evidence="3 11">Pyrimidine metabolism; UMP biosynthesis via de novo pathway; orotate from (S)-dihydroorotate (quinone route): step 1/1.</text>
</comment>
<dbReference type="RefSeq" id="WP_123813924.1">
    <property type="nucleotide sequence ID" value="NZ_RKQZ01000001.1"/>
</dbReference>
<keyword evidence="14" id="KW-1185">Reference proteome</keyword>
<comment type="function">
    <text evidence="1 11">Catalyzes the conversion of dihydroorotate to orotate with quinone as electron acceptor.</text>
</comment>
<feature type="domain" description="Dihydroorotate dehydrogenase catalytic" evidence="12">
    <location>
        <begin position="60"/>
        <end position="355"/>
    </location>
</feature>
<comment type="subunit">
    <text evidence="11">Monomer.</text>
</comment>
<dbReference type="EC" id="1.3.5.2" evidence="11"/>
<dbReference type="SUPFAM" id="SSF51395">
    <property type="entry name" value="FMN-linked oxidoreductases"/>
    <property type="match status" value="1"/>
</dbReference>
<comment type="catalytic activity">
    <reaction evidence="10 11">
        <text>(S)-dihydroorotate + a quinone = orotate + a quinol</text>
        <dbReference type="Rhea" id="RHEA:30187"/>
        <dbReference type="ChEBI" id="CHEBI:24646"/>
        <dbReference type="ChEBI" id="CHEBI:30839"/>
        <dbReference type="ChEBI" id="CHEBI:30864"/>
        <dbReference type="ChEBI" id="CHEBI:132124"/>
        <dbReference type="EC" id="1.3.5.2"/>
    </reaction>
</comment>
<feature type="binding site" evidence="11">
    <location>
        <position position="99"/>
    </location>
    <ligand>
        <name>FMN</name>
        <dbReference type="ChEBI" id="CHEBI:58210"/>
    </ligand>
</feature>
<evidence type="ECO:0000256" key="7">
    <source>
        <dbReference type="ARBA" id="ARBA00022975"/>
    </source>
</evidence>
<accession>A0A3N4Z4F8</accession>
<proteinExistence type="inferred from homology"/>
<keyword evidence="8 11" id="KW-0560">Oxidoreductase</keyword>
<dbReference type="GO" id="GO:0005886">
    <property type="term" value="C:plasma membrane"/>
    <property type="evidence" value="ECO:0007669"/>
    <property type="project" value="UniProtKB-SubCell"/>
</dbReference>
<evidence type="ECO:0000313" key="14">
    <source>
        <dbReference type="Proteomes" id="UP000280501"/>
    </source>
</evidence>
<sequence>MSFPYSLLFNAVFRRMDPERAHELAFRGIELLGRMPVAADVVQGALAPYLGRGTGGPGSVRVFGRTVPAPFGLAGGFDKNGRAIRGLTALGFGFVEIGTVTAHGQPGNERPRLWRELDLRGVRNRMGFNNEGAAAAAERLRALRATRAGRAIVVGANIGKTKRTRPDLAAEDYAHSARLLAPWADYLVVNVSSPNTPGLRDLQATESLRPILTAVREAADEATAALSARDRRTGPRRVPLLVKIAPDLADDDIEAVADLALELELDGVVAVNTTIGHDRGPGGLSGPILRSRGVEVVARLRKRLGQGPVIIGVGGITSADDVRAYLHAGADLTQGYTSFVYEGPFWASRINRALTRSAGSVGSGRQE</sequence>
<feature type="binding site" evidence="11">
    <location>
        <position position="271"/>
    </location>
    <ligand>
        <name>FMN</name>
        <dbReference type="ChEBI" id="CHEBI:58210"/>
    </ligand>
</feature>
<dbReference type="EMBL" id="RKQZ01000001">
    <property type="protein sequence ID" value="RPF20808.1"/>
    <property type="molecule type" value="Genomic_DNA"/>
</dbReference>
<evidence type="ECO:0000256" key="2">
    <source>
        <dbReference type="ARBA" id="ARBA00004370"/>
    </source>
</evidence>
<dbReference type="HAMAP" id="MF_00225">
    <property type="entry name" value="DHO_dh_type2"/>
    <property type="match status" value="1"/>
</dbReference>
<feature type="binding site" evidence="11">
    <location>
        <position position="243"/>
    </location>
    <ligand>
        <name>FMN</name>
        <dbReference type="ChEBI" id="CHEBI:58210"/>
    </ligand>
</feature>
<keyword evidence="11" id="KW-1003">Cell membrane</keyword>
<protein>
    <recommendedName>
        <fullName evidence="11">Dihydroorotate dehydrogenase (quinone)</fullName>
        <ecNumber evidence="11">1.3.5.2</ecNumber>
    </recommendedName>
    <alternativeName>
        <fullName evidence="11">DHOdehase</fullName>
        <shortName evidence="11">DHOD</shortName>
        <shortName evidence="11">DHODase</shortName>
    </alternativeName>
    <alternativeName>
        <fullName evidence="11">Dihydroorotate oxidase</fullName>
    </alternativeName>
</protein>
<evidence type="ECO:0000256" key="10">
    <source>
        <dbReference type="ARBA" id="ARBA00048639"/>
    </source>
</evidence>
<keyword evidence="9 11" id="KW-0472">Membrane</keyword>
<dbReference type="GO" id="GO:0006207">
    <property type="term" value="P:'de novo' pyrimidine nucleobase biosynthetic process"/>
    <property type="evidence" value="ECO:0007669"/>
    <property type="project" value="UniProtKB-UniRule"/>
</dbReference>
<comment type="caution">
    <text evidence="11">Lacks conserved residue(s) required for the propagation of feature annotation.</text>
</comment>
<evidence type="ECO:0000259" key="12">
    <source>
        <dbReference type="Pfam" id="PF01180"/>
    </source>
</evidence>
<evidence type="ECO:0000256" key="9">
    <source>
        <dbReference type="ARBA" id="ARBA00023136"/>
    </source>
</evidence>
<dbReference type="InterPro" id="IPR001295">
    <property type="entry name" value="Dihydroorotate_DH_CS"/>
</dbReference>
<dbReference type="PROSITE" id="PS00912">
    <property type="entry name" value="DHODEHASE_2"/>
    <property type="match status" value="1"/>
</dbReference>
<dbReference type="NCBIfam" id="TIGR01036">
    <property type="entry name" value="pyrD_sub2"/>
    <property type="match status" value="1"/>
</dbReference>
<feature type="binding site" evidence="11">
    <location>
        <position position="315"/>
    </location>
    <ligand>
        <name>FMN</name>
        <dbReference type="ChEBI" id="CHEBI:58210"/>
    </ligand>
</feature>
<keyword evidence="5 11" id="KW-0285">Flavoprotein</keyword>
<evidence type="ECO:0000256" key="6">
    <source>
        <dbReference type="ARBA" id="ARBA00022643"/>
    </source>
</evidence>
<evidence type="ECO:0000256" key="8">
    <source>
        <dbReference type="ARBA" id="ARBA00023002"/>
    </source>
</evidence>
<dbReference type="Proteomes" id="UP000280501">
    <property type="component" value="Unassembled WGS sequence"/>
</dbReference>
<comment type="similarity">
    <text evidence="4 11">Belongs to the dihydroorotate dehydrogenase family. Type 2 subfamily.</text>
</comment>
<feature type="binding site" evidence="11">
    <location>
        <position position="79"/>
    </location>
    <ligand>
        <name>substrate</name>
    </ligand>
</feature>
<feature type="binding site" evidence="11">
    <location>
        <position position="286"/>
    </location>
    <ligand>
        <name>FMN</name>
        <dbReference type="ChEBI" id="CHEBI:58210"/>
    </ligand>
</feature>
<name>A0A3N4Z4F8_9MICO</name>